<evidence type="ECO:0000313" key="4">
    <source>
        <dbReference type="EMBL" id="MBL7262284.1"/>
    </source>
</evidence>
<evidence type="ECO:0000259" key="3">
    <source>
        <dbReference type="Pfam" id="PF17837"/>
    </source>
</evidence>
<dbReference type="Pfam" id="PF01648">
    <property type="entry name" value="ACPS"/>
    <property type="match status" value="1"/>
</dbReference>
<gene>
    <name evidence="4" type="ORF">JKJ07_49250</name>
</gene>
<dbReference type="GO" id="GO:0016740">
    <property type="term" value="F:transferase activity"/>
    <property type="evidence" value="ECO:0007669"/>
    <property type="project" value="UniProtKB-KW"/>
</dbReference>
<evidence type="ECO:0000256" key="1">
    <source>
        <dbReference type="ARBA" id="ARBA00022679"/>
    </source>
</evidence>
<sequence>MIEAILPLGVASVDTFDDPPGASLCPEEEALVDQAVEKRRREFTTGRWAAREAMTRLGRPPAALLRGPRGEPRWPTGLVGSITHCKGYRAAVVAETSVLATVGIDAEPDEPIPGDVFAAVSLPAERERNARLRLTHPGVSWDRLLFSAKESVYKAWYPLMGRWLDFEEADVTIDPAGGTFSARLLVPGPRLRGRELTGFTGRWLARKGLVLTAIAVDGG</sequence>
<dbReference type="Pfam" id="PF17837">
    <property type="entry name" value="4PPT_N"/>
    <property type="match status" value="1"/>
</dbReference>
<dbReference type="Proteomes" id="UP000598996">
    <property type="component" value="Unassembled WGS sequence"/>
</dbReference>
<dbReference type="Gene3D" id="3.90.470.20">
    <property type="entry name" value="4'-phosphopantetheinyl transferase domain"/>
    <property type="match status" value="1"/>
</dbReference>
<dbReference type="PRINTS" id="PR01399">
    <property type="entry name" value="ENTSNTHTASED"/>
</dbReference>
<comment type="caution">
    <text evidence="4">The sequence shown here is derived from an EMBL/GenBank/DDBJ whole genome shotgun (WGS) entry which is preliminary data.</text>
</comment>
<dbReference type="InterPro" id="IPR037143">
    <property type="entry name" value="4-PPantetheinyl_Trfase_dom_sf"/>
</dbReference>
<evidence type="ECO:0000313" key="5">
    <source>
        <dbReference type="Proteomes" id="UP000598996"/>
    </source>
</evidence>
<organism evidence="4 5">
    <name type="scientific">Paractinoplanes lichenicola</name>
    <dbReference type="NCBI Taxonomy" id="2802976"/>
    <lineage>
        <taxon>Bacteria</taxon>
        <taxon>Bacillati</taxon>
        <taxon>Actinomycetota</taxon>
        <taxon>Actinomycetes</taxon>
        <taxon>Micromonosporales</taxon>
        <taxon>Micromonosporaceae</taxon>
        <taxon>Paractinoplanes</taxon>
    </lineage>
</organism>
<name>A0ABS1W6B7_9ACTN</name>
<dbReference type="InterPro" id="IPR008278">
    <property type="entry name" value="4-PPantetheinyl_Trfase_dom"/>
</dbReference>
<keyword evidence="5" id="KW-1185">Reference proteome</keyword>
<dbReference type="EMBL" id="JAENHO010000030">
    <property type="protein sequence ID" value="MBL7262284.1"/>
    <property type="molecule type" value="Genomic_DNA"/>
</dbReference>
<dbReference type="InterPro" id="IPR003542">
    <property type="entry name" value="Enbac_synth_compD-like"/>
</dbReference>
<dbReference type="InterPro" id="IPR041354">
    <property type="entry name" value="4PPT_N"/>
</dbReference>
<dbReference type="RefSeq" id="WP_203078829.1">
    <property type="nucleotide sequence ID" value="NZ_JAENHO010000030.1"/>
</dbReference>
<protein>
    <submittedName>
        <fullName evidence="4">4'-phosphopantetheinyl transferase superfamily protein</fullName>
    </submittedName>
</protein>
<feature type="domain" description="4'-phosphopantetheinyl transferase N-terminal" evidence="3">
    <location>
        <begin position="27"/>
        <end position="94"/>
    </location>
</feature>
<dbReference type="PANTHER" id="PTHR38096">
    <property type="entry name" value="ENTEROBACTIN SYNTHASE COMPONENT D"/>
    <property type="match status" value="1"/>
</dbReference>
<keyword evidence="1 4" id="KW-0808">Transferase</keyword>
<proteinExistence type="predicted"/>
<accession>A0ABS1W6B7</accession>
<feature type="domain" description="4'-phosphopantetheinyl transferase" evidence="2">
    <location>
        <begin position="102"/>
        <end position="179"/>
    </location>
</feature>
<dbReference type="PANTHER" id="PTHR38096:SF1">
    <property type="entry name" value="ENTEROBACTIN SYNTHASE COMPONENT D"/>
    <property type="match status" value="1"/>
</dbReference>
<reference evidence="4 5" key="1">
    <citation type="submission" date="2021-01" db="EMBL/GenBank/DDBJ databases">
        <title>Actinoplanes sp. nov. LDG1-01 isolated from lichen.</title>
        <authorList>
            <person name="Saeng-In P."/>
            <person name="Phongsopitanun W."/>
            <person name="Kanchanasin P."/>
            <person name="Yuki M."/>
            <person name="Kudo T."/>
            <person name="Ohkuma M."/>
            <person name="Tanasupawat S."/>
        </authorList>
    </citation>
    <scope>NUCLEOTIDE SEQUENCE [LARGE SCALE GENOMIC DNA]</scope>
    <source>
        <strain evidence="4 5">LDG1-01</strain>
    </source>
</reference>
<dbReference type="SUPFAM" id="SSF56214">
    <property type="entry name" value="4'-phosphopantetheinyl transferase"/>
    <property type="match status" value="2"/>
</dbReference>
<evidence type="ECO:0000259" key="2">
    <source>
        <dbReference type="Pfam" id="PF01648"/>
    </source>
</evidence>